<evidence type="ECO:0000313" key="2">
    <source>
        <dbReference type="EMBL" id="PFH36247.1"/>
    </source>
</evidence>
<reference evidence="2 3" key="1">
    <citation type="submission" date="2017-09" db="EMBL/GenBank/DDBJ databases">
        <title>Genome sequencing of Besnoitia besnoiti strain Bb-Ger1.</title>
        <authorList>
            <person name="Schares G."/>
            <person name="Venepally P."/>
            <person name="Lorenzi H.A."/>
        </authorList>
    </citation>
    <scope>NUCLEOTIDE SEQUENCE [LARGE SCALE GENOMIC DNA]</scope>
    <source>
        <strain evidence="2 3">Bb-Ger1</strain>
    </source>
</reference>
<feature type="region of interest" description="Disordered" evidence="1">
    <location>
        <begin position="672"/>
        <end position="732"/>
    </location>
</feature>
<feature type="region of interest" description="Disordered" evidence="1">
    <location>
        <begin position="86"/>
        <end position="206"/>
    </location>
</feature>
<feature type="region of interest" description="Disordered" evidence="1">
    <location>
        <begin position="747"/>
        <end position="883"/>
    </location>
</feature>
<feature type="compositionally biased region" description="Polar residues" evidence="1">
    <location>
        <begin position="785"/>
        <end position="797"/>
    </location>
</feature>
<name>A0A2A9MKU3_BESBE</name>
<dbReference type="VEuPathDB" id="ToxoDB:BESB_044390"/>
<sequence length="967" mass="102260">MLASHRRMPLLRRLLSLRGADVDAVLYSELRALLALPVSLAEAASPLAQRGTAPSVLSPSAALLQNEATRREGAISVAPSAVTRAESLDARRVNSNGDAGNDESPCGRADPSRLRGDHSKRVDFSSAAPAAPAEKEEHAAWPWTSCPRAPAEGECGERRGREQPQHPEAAADAYDGRRLGAGATHARANEDDRHRSDSGSTGVQAGRRHVAMKGHTAEEGDALLACLLDAVEYAAGLCGAKVSAAKHSAPQAPPREPATESGGDPRGAQSADASFVSSPFSVSPFPSAASCLSTRPPHASSCSCSCLRRASAPSAVRWAPAASHPSPTGSCPSEANLVASPTGFPSRVSSPAASSSSLLFEASSGQQAWSGNASISPPTAAPSSSVGVCRLAAPSLTRALSARRYSQPIFRATWAPEAEFERRQQHVVTRVSRLKEKISRLANAMSRELPWSEGCATWDEAHARRAASCSPQRQRADSPFAAPQMEAHLPFASPSESFALSAAFTDSPVAAPWRLVARPHAMSPSPWPASSPWLLPRIQFEAAVATPPFAPRAGATSPAFPPEAADAKTDELRLREWRCWDAGEPYAGNATDTKACEGEGTSAETEREQRQRGRQRHNRGTSAWPPPRRIADCEWTGGDGARTTSPASESSFSVLPRSAKIVERLTDLRLAQGTRRSDKGESASGLAELERSPEQKVPRCASPGSSPTGILSLHQGLPKDAPTDASSLGQTAVDGSFAGDAVALWKLPEPDKSSPREGRQPRMRASVNDGSSAGSCMRERECLNTEKQSQNGQQRISAESEPHACGGRDAASKSVASRSGRQGEICQERDTGANANDLFSQPGGGGPQHELTPSAGKNAEETNAKQCCKSQHEEPAGTTTHAGACNEDNASLAISPLGSGSDLHQRRARLVRQEARLSLVAKKIQILQTSAETACSEACLRSILEEQLALLREQHEAAREEKPVKRP</sequence>
<dbReference type="RefSeq" id="XP_029220256.1">
    <property type="nucleotide sequence ID" value="XM_029362890.1"/>
</dbReference>
<gene>
    <name evidence="2" type="ORF">BESB_044390</name>
</gene>
<protein>
    <submittedName>
        <fullName evidence="2">Uncharacterized protein</fullName>
    </submittedName>
</protein>
<evidence type="ECO:0000313" key="3">
    <source>
        <dbReference type="Proteomes" id="UP000224006"/>
    </source>
</evidence>
<evidence type="ECO:0000256" key="1">
    <source>
        <dbReference type="SAM" id="MobiDB-lite"/>
    </source>
</evidence>
<dbReference type="KEGG" id="bbes:BESB_044390"/>
<feature type="compositionally biased region" description="Basic and acidic residues" evidence="1">
    <location>
        <begin position="187"/>
        <end position="197"/>
    </location>
</feature>
<feature type="compositionally biased region" description="Basic and acidic residues" evidence="1">
    <location>
        <begin position="155"/>
        <end position="165"/>
    </location>
</feature>
<dbReference type="Proteomes" id="UP000224006">
    <property type="component" value="Chromosome III"/>
</dbReference>
<feature type="compositionally biased region" description="Polar residues" evidence="1">
    <location>
        <begin position="642"/>
        <end position="653"/>
    </location>
</feature>
<dbReference type="GeneID" id="40309369"/>
<feature type="compositionally biased region" description="Basic and acidic residues" evidence="1">
    <location>
        <begin position="748"/>
        <end position="760"/>
    </location>
</feature>
<feature type="region of interest" description="Disordered" evidence="1">
    <location>
        <begin position="585"/>
        <end position="653"/>
    </location>
</feature>
<dbReference type="EMBL" id="NWUJ01000003">
    <property type="protein sequence ID" value="PFH36247.1"/>
    <property type="molecule type" value="Genomic_DNA"/>
</dbReference>
<keyword evidence="3" id="KW-1185">Reference proteome</keyword>
<accession>A0A2A9MKU3</accession>
<feature type="compositionally biased region" description="Basic and acidic residues" evidence="1">
    <location>
        <begin position="688"/>
        <end position="697"/>
    </location>
</feature>
<feature type="compositionally biased region" description="Basic and acidic residues" evidence="1">
    <location>
        <begin position="110"/>
        <end position="123"/>
    </location>
</feature>
<organism evidence="2 3">
    <name type="scientific">Besnoitia besnoiti</name>
    <name type="common">Apicomplexan protozoan</name>
    <dbReference type="NCBI Taxonomy" id="94643"/>
    <lineage>
        <taxon>Eukaryota</taxon>
        <taxon>Sar</taxon>
        <taxon>Alveolata</taxon>
        <taxon>Apicomplexa</taxon>
        <taxon>Conoidasida</taxon>
        <taxon>Coccidia</taxon>
        <taxon>Eucoccidiorida</taxon>
        <taxon>Eimeriorina</taxon>
        <taxon>Sarcocystidae</taxon>
        <taxon>Besnoitia</taxon>
    </lineage>
</organism>
<feature type="region of interest" description="Disordered" evidence="1">
    <location>
        <begin position="246"/>
        <end position="275"/>
    </location>
</feature>
<comment type="caution">
    <text evidence="2">The sequence shown here is derived from an EMBL/GenBank/DDBJ whole genome shotgun (WGS) entry which is preliminary data.</text>
</comment>
<proteinExistence type="predicted"/>
<dbReference type="AlphaFoldDB" id="A0A2A9MKU3"/>